<keyword evidence="2" id="KW-1185">Reference proteome</keyword>
<dbReference type="AlphaFoldDB" id="D6U1W9"/>
<dbReference type="EMBL" id="ADVG01000004">
    <property type="protein sequence ID" value="EFH80853.1"/>
    <property type="molecule type" value="Genomic_DNA"/>
</dbReference>
<gene>
    <name evidence="1" type="ORF">Krac_1485</name>
</gene>
<protein>
    <submittedName>
        <fullName evidence="1">Uncharacterized protein</fullName>
    </submittedName>
</protein>
<comment type="caution">
    <text evidence="1">The sequence shown here is derived from an EMBL/GenBank/DDBJ whole genome shotgun (WGS) entry which is preliminary data.</text>
</comment>
<reference evidence="1 2" key="1">
    <citation type="journal article" date="2011" name="Stand. Genomic Sci.">
        <title>Non-contiguous finished genome sequence and contextual data of the filamentous soil bacterium Ktedonobacter racemifer type strain (SOSP1-21).</title>
        <authorList>
            <person name="Chang Y.J."/>
            <person name="Land M."/>
            <person name="Hauser L."/>
            <person name="Chertkov O."/>
            <person name="Del Rio T.G."/>
            <person name="Nolan M."/>
            <person name="Copeland A."/>
            <person name="Tice H."/>
            <person name="Cheng J.F."/>
            <person name="Lucas S."/>
            <person name="Han C."/>
            <person name="Goodwin L."/>
            <person name="Pitluck S."/>
            <person name="Ivanova N."/>
            <person name="Ovchinikova G."/>
            <person name="Pati A."/>
            <person name="Chen A."/>
            <person name="Palaniappan K."/>
            <person name="Mavromatis K."/>
            <person name="Liolios K."/>
            <person name="Brettin T."/>
            <person name="Fiebig A."/>
            <person name="Rohde M."/>
            <person name="Abt B."/>
            <person name="Goker M."/>
            <person name="Detter J.C."/>
            <person name="Woyke T."/>
            <person name="Bristow J."/>
            <person name="Eisen J.A."/>
            <person name="Markowitz V."/>
            <person name="Hugenholtz P."/>
            <person name="Kyrpides N.C."/>
            <person name="Klenk H.P."/>
            <person name="Lapidus A."/>
        </authorList>
    </citation>
    <scope>NUCLEOTIDE SEQUENCE [LARGE SCALE GENOMIC DNA]</scope>
    <source>
        <strain evidence="2">DSM 44963</strain>
    </source>
</reference>
<sequence>MRDESSSLYDRRLCCKNYDEGEMDVKRKCKIFWFFRTFRAQQFQHPGKKHTQRAMRSVCIEKMIKAIEEAFLPLVRPYDTWLSVLLSTESAEEPTFGMAP</sequence>
<name>D6U1W9_KTERA</name>
<evidence type="ECO:0000313" key="2">
    <source>
        <dbReference type="Proteomes" id="UP000004508"/>
    </source>
</evidence>
<dbReference type="Proteomes" id="UP000004508">
    <property type="component" value="Unassembled WGS sequence"/>
</dbReference>
<organism evidence="1 2">
    <name type="scientific">Ktedonobacter racemifer DSM 44963</name>
    <dbReference type="NCBI Taxonomy" id="485913"/>
    <lineage>
        <taxon>Bacteria</taxon>
        <taxon>Bacillati</taxon>
        <taxon>Chloroflexota</taxon>
        <taxon>Ktedonobacteria</taxon>
        <taxon>Ktedonobacterales</taxon>
        <taxon>Ktedonobacteraceae</taxon>
        <taxon>Ktedonobacter</taxon>
    </lineage>
</organism>
<accession>D6U1W9</accession>
<evidence type="ECO:0000313" key="1">
    <source>
        <dbReference type="EMBL" id="EFH80853.1"/>
    </source>
</evidence>
<proteinExistence type="predicted"/>
<dbReference type="InParanoid" id="D6U1W9"/>